<dbReference type="OrthoDB" id="9803476at2"/>
<dbReference type="Pfam" id="PF08327">
    <property type="entry name" value="AHSA1"/>
    <property type="match status" value="1"/>
</dbReference>
<dbReference type="SUPFAM" id="SSF55961">
    <property type="entry name" value="Bet v1-like"/>
    <property type="match status" value="1"/>
</dbReference>
<dbReference type="EMBL" id="LZIN01000038">
    <property type="protein sequence ID" value="OBG07256.1"/>
    <property type="molecule type" value="Genomic_DNA"/>
</dbReference>
<comment type="caution">
    <text evidence="3">The sequence shown here is derived from an EMBL/GenBank/DDBJ whole genome shotgun (WGS) entry which is preliminary data.</text>
</comment>
<evidence type="ECO:0000313" key="4">
    <source>
        <dbReference type="Proteomes" id="UP000093985"/>
    </source>
</evidence>
<evidence type="ECO:0000259" key="2">
    <source>
        <dbReference type="Pfam" id="PF08327"/>
    </source>
</evidence>
<dbReference type="InterPro" id="IPR023393">
    <property type="entry name" value="START-like_dom_sf"/>
</dbReference>
<dbReference type="AlphaFoldDB" id="A0A1A2E5C3"/>
<dbReference type="Proteomes" id="UP000093985">
    <property type="component" value="Unassembled WGS sequence"/>
</dbReference>
<dbReference type="GO" id="GO:0008168">
    <property type="term" value="F:methyltransferase activity"/>
    <property type="evidence" value="ECO:0007669"/>
    <property type="project" value="UniProtKB-KW"/>
</dbReference>
<keyword evidence="3" id="KW-0808">Transferase</keyword>
<dbReference type="RefSeq" id="WP_064854654.1">
    <property type="nucleotide sequence ID" value="NZ_LZIM01000082.1"/>
</dbReference>
<proteinExistence type="inferred from homology"/>
<feature type="domain" description="Activator of Hsp90 ATPase homologue 1/2-like C-terminal" evidence="2">
    <location>
        <begin position="14"/>
        <end position="148"/>
    </location>
</feature>
<sequence length="162" mass="17767">MSADRIEKQVVLRASLDRVWQAISDSAEFGQWFGVRIDGPFVAGSSVTATITPTTVDEEVARLQEPHAGNRTTWQIVAVEPRRRFAYRWHPCAGEADAEDEPTTLVEFTLAETADGVHLTIVESGFDALPEARRSGAFEANSGGWAHQAELVRKHLALGRPA</sequence>
<name>A0A1A2E5C3_MYCSD</name>
<dbReference type="Gene3D" id="3.30.530.20">
    <property type="match status" value="1"/>
</dbReference>
<dbReference type="InterPro" id="IPR013538">
    <property type="entry name" value="ASHA1/2-like_C"/>
</dbReference>
<protein>
    <submittedName>
        <fullName evidence="3">Vanillate O-demethylase oxidoreductase VanB</fullName>
    </submittedName>
</protein>
<comment type="similarity">
    <text evidence="1">Belongs to the AHA1 family.</text>
</comment>
<dbReference type="GO" id="GO:0032259">
    <property type="term" value="P:methylation"/>
    <property type="evidence" value="ECO:0007669"/>
    <property type="project" value="UniProtKB-KW"/>
</dbReference>
<dbReference type="CDD" id="cd08898">
    <property type="entry name" value="SRPBCC_CalC_Aha1-like_5"/>
    <property type="match status" value="1"/>
</dbReference>
<keyword evidence="3" id="KW-0489">Methyltransferase</keyword>
<accession>A0A1A2E5C3</accession>
<evidence type="ECO:0000256" key="1">
    <source>
        <dbReference type="ARBA" id="ARBA00006817"/>
    </source>
</evidence>
<reference evidence="4" key="1">
    <citation type="submission" date="2016-06" db="EMBL/GenBank/DDBJ databases">
        <authorList>
            <person name="Sutton G."/>
            <person name="Brinkac L."/>
            <person name="Sanka R."/>
            <person name="Adams M."/>
            <person name="Lau E."/>
            <person name="Mehaffy C."/>
            <person name="Tameris M."/>
            <person name="Hatherill M."/>
            <person name="Hanekom W."/>
            <person name="Mahomed H."/>
            <person name="Mcshane H."/>
        </authorList>
    </citation>
    <scope>NUCLEOTIDE SEQUENCE [LARGE SCALE GENOMIC DNA]</scope>
    <source>
        <strain evidence="4">852014-51077_SCH5608930-a</strain>
    </source>
</reference>
<gene>
    <name evidence="3" type="ORF">A5771_06260</name>
</gene>
<organism evidence="3 4">
    <name type="scientific">Mycolicibacter sinensis (strain JDM601)</name>
    <name type="common">Mycobacterium sinense</name>
    <dbReference type="NCBI Taxonomy" id="875328"/>
    <lineage>
        <taxon>Bacteria</taxon>
        <taxon>Bacillati</taxon>
        <taxon>Actinomycetota</taxon>
        <taxon>Actinomycetes</taxon>
        <taxon>Mycobacteriales</taxon>
        <taxon>Mycobacteriaceae</taxon>
        <taxon>Mycolicibacter</taxon>
    </lineage>
</organism>
<evidence type="ECO:0000313" key="3">
    <source>
        <dbReference type="EMBL" id="OBG07256.1"/>
    </source>
</evidence>